<dbReference type="PROSITE" id="PS50846">
    <property type="entry name" value="HMA_2"/>
    <property type="match status" value="1"/>
</dbReference>
<evidence type="ECO:0000313" key="2">
    <source>
        <dbReference type="EMBL" id="MDN3922605.1"/>
    </source>
</evidence>
<dbReference type="EMBL" id="JAUHHC010000005">
    <property type="protein sequence ID" value="MDN3922605.1"/>
    <property type="molecule type" value="Genomic_DNA"/>
</dbReference>
<dbReference type="Pfam" id="PF00403">
    <property type="entry name" value="HMA"/>
    <property type="match status" value="1"/>
</dbReference>
<dbReference type="Proteomes" id="UP001228044">
    <property type="component" value="Unassembled WGS sequence"/>
</dbReference>
<evidence type="ECO:0000259" key="1">
    <source>
        <dbReference type="PROSITE" id="PS50846"/>
    </source>
</evidence>
<feature type="domain" description="HMA" evidence="1">
    <location>
        <begin position="3"/>
        <end position="67"/>
    </location>
</feature>
<organism evidence="2 3">
    <name type="scientific">Roseateles violae</name>
    <dbReference type="NCBI Taxonomy" id="3058042"/>
    <lineage>
        <taxon>Bacteria</taxon>
        <taxon>Pseudomonadati</taxon>
        <taxon>Pseudomonadota</taxon>
        <taxon>Betaproteobacteria</taxon>
        <taxon>Burkholderiales</taxon>
        <taxon>Sphaerotilaceae</taxon>
        <taxon>Roseateles</taxon>
    </lineage>
</organism>
<dbReference type="RefSeq" id="WP_290360901.1">
    <property type="nucleotide sequence ID" value="NZ_JAUHHC010000005.1"/>
</dbReference>
<evidence type="ECO:0000313" key="3">
    <source>
        <dbReference type="Proteomes" id="UP001228044"/>
    </source>
</evidence>
<comment type="caution">
    <text evidence="2">The sequence shown here is derived from an EMBL/GenBank/DDBJ whole genome shotgun (WGS) entry which is preliminary data.</text>
</comment>
<reference evidence="2 3" key="1">
    <citation type="submission" date="2023-06" db="EMBL/GenBank/DDBJ databases">
        <title>Pelomonas sp. PFR6 16S ribosomal RNA gene Genome sequencing and assembly.</title>
        <authorList>
            <person name="Woo H."/>
        </authorList>
    </citation>
    <scope>NUCLEOTIDE SEQUENCE [LARGE SCALE GENOMIC DNA]</scope>
    <source>
        <strain evidence="2 3">PFR6</strain>
    </source>
</reference>
<keyword evidence="3" id="KW-1185">Reference proteome</keyword>
<accession>A0ABT8DY10</accession>
<sequence length="73" mass="7700">MTEHYQFHLPDMSCGHCVAAITEAVQAADAAATLQFDREQRRVQIASGALDQQALAELLSEAGYPPASPASAA</sequence>
<name>A0ABT8DY10_9BURK</name>
<dbReference type="InterPro" id="IPR006121">
    <property type="entry name" value="HMA_dom"/>
</dbReference>
<dbReference type="InterPro" id="IPR036163">
    <property type="entry name" value="HMA_dom_sf"/>
</dbReference>
<gene>
    <name evidence="2" type="ORF">QWJ38_20125</name>
</gene>
<proteinExistence type="predicted"/>
<dbReference type="SUPFAM" id="SSF55008">
    <property type="entry name" value="HMA, heavy metal-associated domain"/>
    <property type="match status" value="1"/>
</dbReference>
<protein>
    <submittedName>
        <fullName evidence="2">Heavy-metal-associated domain-containing protein</fullName>
    </submittedName>
</protein>
<dbReference type="Gene3D" id="3.30.70.100">
    <property type="match status" value="1"/>
</dbReference>
<dbReference type="CDD" id="cd00371">
    <property type="entry name" value="HMA"/>
    <property type="match status" value="1"/>
</dbReference>